<evidence type="ECO:0000313" key="5">
    <source>
        <dbReference type="EMBL" id="MBP2296324.1"/>
    </source>
</evidence>
<reference evidence="5 6" key="1">
    <citation type="submission" date="2021-03" db="EMBL/GenBank/DDBJ databases">
        <title>Genomic Encyclopedia of Type Strains, Phase III (KMG-III): the genomes of soil and plant-associated and newly described type strains.</title>
        <authorList>
            <person name="Whitman W."/>
        </authorList>
    </citation>
    <scope>NUCLEOTIDE SEQUENCE [LARGE SCALE GENOMIC DNA]</scope>
    <source>
        <strain evidence="5 6">IMMIB AFH-6</strain>
    </source>
</reference>
<name>A0ABS4SUU0_9PROT</name>
<accession>A0ABS4SUU0</accession>
<dbReference type="InterPro" id="IPR036969">
    <property type="entry name" value="Citrate_synthase_sf"/>
</dbReference>
<keyword evidence="5" id="KW-0012">Acyltransferase</keyword>
<dbReference type="GO" id="GO:0036440">
    <property type="term" value="F:citrate synthase activity"/>
    <property type="evidence" value="ECO:0007669"/>
    <property type="project" value="UniProtKB-EC"/>
</dbReference>
<dbReference type="InterPro" id="IPR016142">
    <property type="entry name" value="Citrate_synth-like_lrg_a-sub"/>
</dbReference>
<dbReference type="InterPro" id="IPR002020">
    <property type="entry name" value="Citrate_synthase"/>
</dbReference>
<dbReference type="EC" id="2.3.3.16" evidence="3"/>
<comment type="pathway">
    <text evidence="1">Carbohydrate metabolism; tricarboxylic acid cycle; isocitrate from oxaloacetate: step 1/2.</text>
</comment>
<comment type="similarity">
    <text evidence="2">Belongs to the citrate synthase family.</text>
</comment>
<dbReference type="PANTHER" id="PTHR11739:SF4">
    <property type="entry name" value="CITRATE SYNTHASE, PEROXISOMAL"/>
    <property type="match status" value="1"/>
</dbReference>
<keyword evidence="6" id="KW-1185">Reference proteome</keyword>
<evidence type="ECO:0000256" key="4">
    <source>
        <dbReference type="ARBA" id="ARBA00022679"/>
    </source>
</evidence>
<evidence type="ECO:0000313" key="6">
    <source>
        <dbReference type="Proteomes" id="UP000781958"/>
    </source>
</evidence>
<evidence type="ECO:0000256" key="2">
    <source>
        <dbReference type="ARBA" id="ARBA00010566"/>
    </source>
</evidence>
<keyword evidence="4 5" id="KW-0808">Transferase</keyword>
<proteinExistence type="inferred from homology"/>
<evidence type="ECO:0000256" key="3">
    <source>
        <dbReference type="ARBA" id="ARBA00012972"/>
    </source>
</evidence>
<dbReference type="Proteomes" id="UP000781958">
    <property type="component" value="Unassembled WGS sequence"/>
</dbReference>
<dbReference type="SUPFAM" id="SSF48256">
    <property type="entry name" value="Citrate synthase"/>
    <property type="match status" value="1"/>
</dbReference>
<dbReference type="PANTHER" id="PTHR11739">
    <property type="entry name" value="CITRATE SYNTHASE"/>
    <property type="match status" value="1"/>
</dbReference>
<dbReference type="Gene3D" id="1.10.580.10">
    <property type="entry name" value="Citrate Synthase, domain 1"/>
    <property type="match status" value="1"/>
</dbReference>
<dbReference type="Gene3D" id="1.10.230.10">
    <property type="entry name" value="Cytochrome P450-Terp, domain 2"/>
    <property type="match status" value="1"/>
</dbReference>
<dbReference type="Pfam" id="PF00285">
    <property type="entry name" value="Citrate_synt"/>
    <property type="match status" value="1"/>
</dbReference>
<protein>
    <recommendedName>
        <fullName evidence="3">citrate synthase (unknown stereospecificity)</fullName>
        <ecNumber evidence="3">2.3.3.16</ecNumber>
    </recommendedName>
</protein>
<gene>
    <name evidence="5" type="ORF">J2851_006140</name>
</gene>
<dbReference type="CDD" id="cd06100">
    <property type="entry name" value="CCL_ACL-C"/>
    <property type="match status" value="1"/>
</dbReference>
<evidence type="ECO:0000256" key="1">
    <source>
        <dbReference type="ARBA" id="ARBA00004751"/>
    </source>
</evidence>
<dbReference type="EMBL" id="JAGINP010000029">
    <property type="protein sequence ID" value="MBP2296324.1"/>
    <property type="molecule type" value="Genomic_DNA"/>
</dbReference>
<dbReference type="RefSeq" id="WP_209771322.1">
    <property type="nucleotide sequence ID" value="NZ_JAGINP010000029.1"/>
</dbReference>
<organism evidence="5 6">
    <name type="scientific">Azospirillum rugosum</name>
    <dbReference type="NCBI Taxonomy" id="416170"/>
    <lineage>
        <taxon>Bacteria</taxon>
        <taxon>Pseudomonadati</taxon>
        <taxon>Pseudomonadota</taxon>
        <taxon>Alphaproteobacteria</taxon>
        <taxon>Rhodospirillales</taxon>
        <taxon>Azospirillaceae</taxon>
        <taxon>Azospirillum</taxon>
    </lineage>
</organism>
<comment type="caution">
    <text evidence="5">The sequence shown here is derived from an EMBL/GenBank/DDBJ whole genome shotgun (WGS) entry which is preliminary data.</text>
</comment>
<dbReference type="NCBIfam" id="NF004868">
    <property type="entry name" value="PRK06224.1-5"/>
    <property type="match status" value="1"/>
</dbReference>
<dbReference type="InterPro" id="IPR016143">
    <property type="entry name" value="Citrate_synth-like_sm_a-sub"/>
</dbReference>
<sequence>MRSAICRSDADSIRIHGLDLTTDILGKVDLGQMAFLEIWGRLPNPQEDAVFNALVVALVEHGLTPSVLAARLTYLGAPDSLQAAVAAGLSGVGTVFVGSIEGAARLLQEAKPADASEEQLQDLARDIVARFRAEKRIIPGLGHPIHKQADPRTARLLAIAAENGFRGNHVRLLELVAAEAERSLGRHLPINVSGAIGAIASELGMDWRVCRGIGLIARTIGLVAHLLEEIRSPLARELWLRTEHEAQEAP</sequence>